<feature type="chain" id="PRO_5035900369" description="Glycosyltransferase family 92 protein" evidence="11">
    <location>
        <begin position="21"/>
        <end position="476"/>
    </location>
</feature>
<dbReference type="PANTHER" id="PTHR19297">
    <property type="entry name" value="GLYCOSYLTRANSFERASE 14 FAMILY MEMBER"/>
    <property type="match status" value="1"/>
</dbReference>
<protein>
    <recommendedName>
        <fullName evidence="14">Glycosyltransferase family 92 protein</fullName>
    </recommendedName>
</protein>
<evidence type="ECO:0008006" key="14">
    <source>
        <dbReference type="Google" id="ProtNLM"/>
    </source>
</evidence>
<dbReference type="Proteomes" id="UP000835052">
    <property type="component" value="Unassembled WGS sequence"/>
</dbReference>
<evidence type="ECO:0000313" key="12">
    <source>
        <dbReference type="EMBL" id="CAD6187598.1"/>
    </source>
</evidence>
<accession>A0A8S1GYQ7</accession>
<dbReference type="AlphaFoldDB" id="A0A8S1GYQ7"/>
<dbReference type="InterPro" id="IPR003406">
    <property type="entry name" value="Glyco_trans_14"/>
</dbReference>
<evidence type="ECO:0000256" key="1">
    <source>
        <dbReference type="ARBA" id="ARBA00004606"/>
    </source>
</evidence>
<dbReference type="Pfam" id="PF02485">
    <property type="entry name" value="Branch"/>
    <property type="match status" value="1"/>
</dbReference>
<evidence type="ECO:0000256" key="9">
    <source>
        <dbReference type="ARBA" id="ARBA00023180"/>
    </source>
</evidence>
<sequence length="476" mass="54999">MTAFLLQLLISIFFIHGSFSQSCATIGCQGGLQCDFNTGICRQFRSAFTGPFLVQCAICFDWDLLEERSKIENIPLDCAPVVNGSEYPKPILRAKLWTHHFDWYEDQIFKAKNICAVMHKYFVFEREPLSEEEQDFPLAYGIVVYKDIVQLLLELSIFYHPQNTYCFTVDQAATDQYRDAIMRIADCFPNLHAFAGAKSDWGSFGILENVYTCFSHLTNTDHPWKYYQYLAGFDFPMRTNLEMVRIFKKLNGSFNTDFDEFDNDRYKNMEGVMPPLPLYKSSMSVAVPREAANFMISNKRVKKMLRYLRTTFIPDESFWSSIAGAPSLLPLPGSIRARDVLWFRKSFFSVHPSELNTINSIGTSFIGRYQVWVWQKPCNGKITNWSCVFGVGDIEVIAKRPELVAHKFYLTLEPAASLCLVKEIRRRSRENTDFDARSYAEMPTVELNAGKSITQLKHPDWLVRSSFYNPAYEHFT</sequence>
<keyword evidence="6" id="KW-0735">Signal-anchor</keyword>
<evidence type="ECO:0000256" key="2">
    <source>
        <dbReference type="ARBA" id="ARBA00004922"/>
    </source>
</evidence>
<keyword evidence="4" id="KW-0808">Transferase</keyword>
<feature type="signal peptide" evidence="11">
    <location>
        <begin position="1"/>
        <end position="20"/>
    </location>
</feature>
<name>A0A8S1GYQ7_9PELO</name>
<organism evidence="12 13">
    <name type="scientific">Caenorhabditis auriculariae</name>
    <dbReference type="NCBI Taxonomy" id="2777116"/>
    <lineage>
        <taxon>Eukaryota</taxon>
        <taxon>Metazoa</taxon>
        <taxon>Ecdysozoa</taxon>
        <taxon>Nematoda</taxon>
        <taxon>Chromadorea</taxon>
        <taxon>Rhabditida</taxon>
        <taxon>Rhabditina</taxon>
        <taxon>Rhabditomorpha</taxon>
        <taxon>Rhabditoidea</taxon>
        <taxon>Rhabditidae</taxon>
        <taxon>Peloderinae</taxon>
        <taxon>Caenorhabditis</taxon>
    </lineage>
</organism>
<keyword evidence="9" id="KW-0325">Glycoprotein</keyword>
<comment type="caution">
    <text evidence="12">The sequence shown here is derived from an EMBL/GenBank/DDBJ whole genome shotgun (WGS) entry which is preliminary data.</text>
</comment>
<evidence type="ECO:0000256" key="6">
    <source>
        <dbReference type="ARBA" id="ARBA00022968"/>
    </source>
</evidence>
<comment type="pathway">
    <text evidence="2">Protein modification; protein glycosylation.</text>
</comment>
<keyword evidence="13" id="KW-1185">Reference proteome</keyword>
<evidence type="ECO:0000256" key="11">
    <source>
        <dbReference type="SAM" id="SignalP"/>
    </source>
</evidence>
<comment type="similarity">
    <text evidence="10">Belongs to the glycosyltransferase 14 family.</text>
</comment>
<gene>
    <name evidence="12" type="ORF">CAUJ_LOCUS3517</name>
</gene>
<evidence type="ECO:0000256" key="4">
    <source>
        <dbReference type="ARBA" id="ARBA00022679"/>
    </source>
</evidence>
<dbReference type="EMBL" id="CAJGYM010000006">
    <property type="protein sequence ID" value="CAD6187598.1"/>
    <property type="molecule type" value="Genomic_DNA"/>
</dbReference>
<dbReference type="GO" id="GO:0008375">
    <property type="term" value="F:acetylglucosaminyltransferase activity"/>
    <property type="evidence" value="ECO:0007669"/>
    <property type="project" value="TreeGrafter"/>
</dbReference>
<evidence type="ECO:0000313" key="13">
    <source>
        <dbReference type="Proteomes" id="UP000835052"/>
    </source>
</evidence>
<evidence type="ECO:0000256" key="8">
    <source>
        <dbReference type="ARBA" id="ARBA00023136"/>
    </source>
</evidence>
<keyword evidence="7" id="KW-1133">Transmembrane helix</keyword>
<reference evidence="12" key="1">
    <citation type="submission" date="2020-10" db="EMBL/GenBank/DDBJ databases">
        <authorList>
            <person name="Kikuchi T."/>
        </authorList>
    </citation>
    <scope>NUCLEOTIDE SEQUENCE</scope>
    <source>
        <strain evidence="12">NKZ352</strain>
    </source>
</reference>
<comment type="subcellular location">
    <subcellularLocation>
        <location evidence="1">Membrane</location>
        <topology evidence="1">Single-pass type II membrane protein</topology>
    </subcellularLocation>
</comment>
<evidence type="ECO:0000256" key="7">
    <source>
        <dbReference type="ARBA" id="ARBA00022989"/>
    </source>
</evidence>
<keyword evidence="3" id="KW-0328">Glycosyltransferase</keyword>
<dbReference type="PANTHER" id="PTHR19297:SF186">
    <property type="entry name" value="CORE-2_I-BRANCHING ENZYME"/>
    <property type="match status" value="1"/>
</dbReference>
<dbReference type="GO" id="GO:0016020">
    <property type="term" value="C:membrane"/>
    <property type="evidence" value="ECO:0007669"/>
    <property type="project" value="UniProtKB-SubCell"/>
</dbReference>
<keyword evidence="5" id="KW-0812">Transmembrane</keyword>
<evidence type="ECO:0000256" key="3">
    <source>
        <dbReference type="ARBA" id="ARBA00022676"/>
    </source>
</evidence>
<evidence type="ECO:0000256" key="10">
    <source>
        <dbReference type="ARBA" id="ARBA00038150"/>
    </source>
</evidence>
<keyword evidence="11" id="KW-0732">Signal</keyword>
<evidence type="ECO:0000256" key="5">
    <source>
        <dbReference type="ARBA" id="ARBA00022692"/>
    </source>
</evidence>
<dbReference type="OrthoDB" id="2019572at2759"/>
<proteinExistence type="inferred from homology"/>
<keyword evidence="8" id="KW-0472">Membrane</keyword>